<dbReference type="OrthoDB" id="2269373at2759"/>
<dbReference type="SMART" id="SM00066">
    <property type="entry name" value="GAL4"/>
    <property type="match status" value="1"/>
</dbReference>
<dbReference type="CDD" id="cd12148">
    <property type="entry name" value="fungal_TF_MHR"/>
    <property type="match status" value="1"/>
</dbReference>
<keyword evidence="2" id="KW-0479">Metal-binding</keyword>
<dbReference type="Pfam" id="PF00172">
    <property type="entry name" value="Zn_clus"/>
    <property type="match status" value="1"/>
</dbReference>
<dbReference type="Proteomes" id="UP000235786">
    <property type="component" value="Unassembled WGS sequence"/>
</dbReference>
<evidence type="ECO:0000256" key="1">
    <source>
        <dbReference type="ARBA" id="ARBA00004123"/>
    </source>
</evidence>
<sequence>MASPPPAPPPHKHSCLLCSRRKIKCDKQDPKCSNCTKSHADCIYQAPPPPQRHRKRQADEDLIARLNHYEELLRSHKIDFKPSTTVLTPQSVQDEHVKRSPSHHSLKALDTVSHTNGRLRDGQEHSVYSSSVDWETRSPWASLSNELRNPPILRLPRLEDGQTLINGSPKRPLGMEAFLLTQVSQEQRHPEPRHIFRLWQIFVENVNPLTKILHVPTFQQRIFEVSWNIPSISKPTQAIMFAVYTLAIGSLSPSDCLKLFDQDKNTLFEQYRKSTVQSLIAAELSSTRDIEVLQAFVLFLLSDPESDSTATLTALAVRIAQKMGMDREKPPKISFFETEMRIRLWWQIRGLDARSRHQLNMCIPSPEFGSHVRLPLNVNDSELHPNMAEEPTVHTGTTEMLYCLLKHEVGQWFRTSALASKVFLKPRERLRDLSTSAQPLELKDQAIKELETIYTEKYLRHCDPRIPLHFISLSISQLALCRMRFNSHHPRNQPDGGAHMSQSESDLVFENGIRVLELDIECCKTQFSNQLLSTMVAKSQVDAIIFVLSELRRRPTGNLVTAAWKVIGKIYEDHSYLTQDTGNTFYVALGDLTLSAWETRQRELLSRQGARIEEITPPYIYSLMATRKRETADINTIPALGSDGFPVSSMLGLSGDGHLPGGWDPNAAFSTNFSMPSEFGTDPLDWGYWNEFLQV</sequence>
<dbReference type="InterPro" id="IPR007219">
    <property type="entry name" value="XnlR_reg_dom"/>
</dbReference>
<reference evidence="5 6" key="1">
    <citation type="submission" date="2016-04" db="EMBL/GenBank/DDBJ databases">
        <title>A degradative enzymes factory behind the ericoid mycorrhizal symbiosis.</title>
        <authorList>
            <consortium name="DOE Joint Genome Institute"/>
            <person name="Martino E."/>
            <person name="Morin E."/>
            <person name="Grelet G."/>
            <person name="Kuo A."/>
            <person name="Kohler A."/>
            <person name="Daghino S."/>
            <person name="Barry K."/>
            <person name="Choi C."/>
            <person name="Cichocki N."/>
            <person name="Clum A."/>
            <person name="Copeland A."/>
            <person name="Hainaut M."/>
            <person name="Haridas S."/>
            <person name="Labutti K."/>
            <person name="Lindquist E."/>
            <person name="Lipzen A."/>
            <person name="Khouja H.-R."/>
            <person name="Murat C."/>
            <person name="Ohm R."/>
            <person name="Olson A."/>
            <person name="Spatafora J."/>
            <person name="Veneault-Fourrey C."/>
            <person name="Henrissat B."/>
            <person name="Grigoriev I."/>
            <person name="Martin F."/>
            <person name="Perotto S."/>
        </authorList>
    </citation>
    <scope>NUCLEOTIDE SEQUENCE [LARGE SCALE GENOMIC DNA]</scope>
    <source>
        <strain evidence="5 6">F</strain>
    </source>
</reference>
<evidence type="ECO:0000259" key="4">
    <source>
        <dbReference type="PROSITE" id="PS50048"/>
    </source>
</evidence>
<dbReference type="PROSITE" id="PS50048">
    <property type="entry name" value="ZN2_CY6_FUNGAL_2"/>
    <property type="match status" value="1"/>
</dbReference>
<dbReference type="EMBL" id="KZ613961">
    <property type="protein sequence ID" value="PMD31717.1"/>
    <property type="molecule type" value="Genomic_DNA"/>
</dbReference>
<dbReference type="GO" id="GO:0006351">
    <property type="term" value="P:DNA-templated transcription"/>
    <property type="evidence" value="ECO:0007669"/>
    <property type="project" value="InterPro"/>
</dbReference>
<dbReference type="GO" id="GO:0005634">
    <property type="term" value="C:nucleus"/>
    <property type="evidence" value="ECO:0007669"/>
    <property type="project" value="UniProtKB-SubCell"/>
</dbReference>
<keyword evidence="6" id="KW-1185">Reference proteome</keyword>
<keyword evidence="3" id="KW-0539">Nucleus</keyword>
<proteinExistence type="predicted"/>
<organism evidence="5 6">
    <name type="scientific">Hyaloscypha variabilis (strain UAMH 11265 / GT02V1 / F)</name>
    <name type="common">Meliniomyces variabilis</name>
    <dbReference type="NCBI Taxonomy" id="1149755"/>
    <lineage>
        <taxon>Eukaryota</taxon>
        <taxon>Fungi</taxon>
        <taxon>Dikarya</taxon>
        <taxon>Ascomycota</taxon>
        <taxon>Pezizomycotina</taxon>
        <taxon>Leotiomycetes</taxon>
        <taxon>Helotiales</taxon>
        <taxon>Hyaloscyphaceae</taxon>
        <taxon>Hyaloscypha</taxon>
        <taxon>Hyaloscypha variabilis</taxon>
    </lineage>
</organism>
<dbReference type="CDD" id="cd00067">
    <property type="entry name" value="GAL4"/>
    <property type="match status" value="1"/>
</dbReference>
<dbReference type="SMART" id="SM00906">
    <property type="entry name" value="Fungal_trans"/>
    <property type="match status" value="1"/>
</dbReference>
<dbReference type="AlphaFoldDB" id="A0A2J6QZM7"/>
<accession>A0A2J6QZM7</accession>
<dbReference type="PANTHER" id="PTHR31001:SF85">
    <property type="entry name" value="ZN(II)2CYS6 TRANSCRIPTION FACTOR (EUROFUNG)"/>
    <property type="match status" value="1"/>
</dbReference>
<dbReference type="PANTHER" id="PTHR31001">
    <property type="entry name" value="UNCHARACTERIZED TRANSCRIPTIONAL REGULATORY PROTEIN"/>
    <property type="match status" value="1"/>
</dbReference>
<feature type="domain" description="Zn(2)-C6 fungal-type" evidence="4">
    <location>
        <begin position="14"/>
        <end position="44"/>
    </location>
</feature>
<dbReference type="GO" id="GO:0000981">
    <property type="term" value="F:DNA-binding transcription factor activity, RNA polymerase II-specific"/>
    <property type="evidence" value="ECO:0007669"/>
    <property type="project" value="InterPro"/>
</dbReference>
<dbReference type="Pfam" id="PF04082">
    <property type="entry name" value="Fungal_trans"/>
    <property type="match status" value="1"/>
</dbReference>
<dbReference type="InterPro" id="IPR036864">
    <property type="entry name" value="Zn2-C6_fun-type_DNA-bd_sf"/>
</dbReference>
<dbReference type="STRING" id="1149755.A0A2J6QZM7"/>
<dbReference type="GO" id="GO:0003677">
    <property type="term" value="F:DNA binding"/>
    <property type="evidence" value="ECO:0007669"/>
    <property type="project" value="InterPro"/>
</dbReference>
<dbReference type="Gene3D" id="4.10.240.10">
    <property type="entry name" value="Zn(2)-C6 fungal-type DNA-binding domain"/>
    <property type="match status" value="1"/>
</dbReference>
<evidence type="ECO:0000256" key="2">
    <source>
        <dbReference type="ARBA" id="ARBA00022723"/>
    </source>
</evidence>
<dbReference type="GO" id="GO:0008270">
    <property type="term" value="F:zinc ion binding"/>
    <property type="evidence" value="ECO:0007669"/>
    <property type="project" value="InterPro"/>
</dbReference>
<evidence type="ECO:0000256" key="3">
    <source>
        <dbReference type="ARBA" id="ARBA00023242"/>
    </source>
</evidence>
<evidence type="ECO:0000313" key="6">
    <source>
        <dbReference type="Proteomes" id="UP000235786"/>
    </source>
</evidence>
<dbReference type="SUPFAM" id="SSF57701">
    <property type="entry name" value="Zn2/Cys6 DNA-binding domain"/>
    <property type="match status" value="1"/>
</dbReference>
<comment type="subcellular location">
    <subcellularLocation>
        <location evidence="1">Nucleus</location>
    </subcellularLocation>
</comment>
<dbReference type="InterPro" id="IPR001138">
    <property type="entry name" value="Zn2Cys6_DnaBD"/>
</dbReference>
<gene>
    <name evidence="5" type="ORF">L207DRAFT_558487</name>
</gene>
<evidence type="ECO:0000313" key="5">
    <source>
        <dbReference type="EMBL" id="PMD31717.1"/>
    </source>
</evidence>
<name>A0A2J6QZM7_HYAVF</name>
<dbReference type="InterPro" id="IPR050613">
    <property type="entry name" value="Sec_Metabolite_Reg"/>
</dbReference>
<dbReference type="PROSITE" id="PS00463">
    <property type="entry name" value="ZN2_CY6_FUNGAL_1"/>
    <property type="match status" value="1"/>
</dbReference>
<protein>
    <recommendedName>
        <fullName evidence="4">Zn(2)-C6 fungal-type domain-containing protein</fullName>
    </recommendedName>
</protein>